<dbReference type="EMBL" id="CP075371">
    <property type="protein sequence ID" value="QVT80527.1"/>
    <property type="molecule type" value="Genomic_DNA"/>
</dbReference>
<keyword evidence="1" id="KW-1133">Transmembrane helix</keyword>
<feature type="transmembrane region" description="Helical" evidence="1">
    <location>
        <begin position="112"/>
        <end position="133"/>
    </location>
</feature>
<reference evidence="2 3" key="1">
    <citation type="submission" date="2021-05" db="EMBL/GenBank/DDBJ databases">
        <title>Complete genome of Nocardioides aquaticus KCTC 9944T isolated from meromictic and hypersaline Ekho Lake, Antarctica.</title>
        <authorList>
            <person name="Hwang K."/>
            <person name="Kim K.M."/>
            <person name="Choe H."/>
        </authorList>
    </citation>
    <scope>NUCLEOTIDE SEQUENCE [LARGE SCALE GENOMIC DNA]</scope>
    <source>
        <strain evidence="2 3">KCTC 9944</strain>
    </source>
</reference>
<feature type="transmembrane region" description="Helical" evidence="1">
    <location>
        <begin position="41"/>
        <end position="67"/>
    </location>
</feature>
<sequence>MSGEGAFRTLGAMATPSVTRPAAVPGPGATVAETPAGRWPWVGLAVVLLLVVAATVVPPLVGWDVLARDDDRGTPPTHGFVDVKVGLGTLPAVVLALLAWRYAAGLAARLPWRALLLVSFLAGLAWMVSLALVDGEAGLTRVLGNPYEYLPTAREVDSVPVMLDEYVDRIPYAHPDNWVVHVAGHPPLALLFFVGLVRIGLGGDLAAALVVVVLAATTAVAVLVALRALGAEAAARRVAPLLVLAPSAVYMAVSADALFAAVAAWGLAALALGATARDRGRPTGVVVAWSVLAGLLLGCCVLLSYGLPLLGLLAVTILFLARSWLPLPVAAVAALVPVLLMAAAGFAWWEAYPVLHERYFDGLGGERTAAYWAWGNLAALAFATGPLVGAGVARLAQLGVTRRARTALAATPDRVVAGLAAAALATIAVADVSGMSKAEVERIWLPFMPWLLLSLALLPARWRSLGLALQLVCALLVQHLLYTSW</sequence>
<evidence type="ECO:0000313" key="3">
    <source>
        <dbReference type="Proteomes" id="UP000679307"/>
    </source>
</evidence>
<protein>
    <recommendedName>
        <fullName evidence="4">Glycosyltransferase RgtA/B/C/D-like domain-containing protein</fullName>
    </recommendedName>
</protein>
<feature type="transmembrane region" description="Helical" evidence="1">
    <location>
        <begin position="415"/>
        <end position="436"/>
    </location>
</feature>
<evidence type="ECO:0000313" key="2">
    <source>
        <dbReference type="EMBL" id="QVT80527.1"/>
    </source>
</evidence>
<name>A0ABX8EKB6_9ACTN</name>
<evidence type="ECO:0000256" key="1">
    <source>
        <dbReference type="SAM" id="Phobius"/>
    </source>
</evidence>
<feature type="transmembrane region" description="Helical" evidence="1">
    <location>
        <begin position="442"/>
        <end position="458"/>
    </location>
</feature>
<organism evidence="2 3">
    <name type="scientific">Nocardioides aquaticus</name>
    <dbReference type="NCBI Taxonomy" id="160826"/>
    <lineage>
        <taxon>Bacteria</taxon>
        <taxon>Bacillati</taxon>
        <taxon>Actinomycetota</taxon>
        <taxon>Actinomycetes</taxon>
        <taxon>Propionibacteriales</taxon>
        <taxon>Nocardioidaceae</taxon>
        <taxon>Nocardioides</taxon>
    </lineage>
</organism>
<keyword evidence="3" id="KW-1185">Reference proteome</keyword>
<gene>
    <name evidence="2" type="ORF">ENKNEFLB_02926</name>
</gene>
<accession>A0ABX8EKB6</accession>
<feature type="transmembrane region" description="Helical" evidence="1">
    <location>
        <begin position="205"/>
        <end position="229"/>
    </location>
</feature>
<feature type="transmembrane region" description="Helical" evidence="1">
    <location>
        <begin position="369"/>
        <end position="395"/>
    </location>
</feature>
<feature type="transmembrane region" description="Helical" evidence="1">
    <location>
        <begin position="178"/>
        <end position="199"/>
    </location>
</feature>
<proteinExistence type="predicted"/>
<keyword evidence="1" id="KW-0472">Membrane</keyword>
<dbReference type="Proteomes" id="UP000679307">
    <property type="component" value="Chromosome"/>
</dbReference>
<keyword evidence="1" id="KW-0812">Transmembrane</keyword>
<feature type="transmembrane region" description="Helical" evidence="1">
    <location>
        <begin position="287"/>
        <end position="320"/>
    </location>
</feature>
<feature type="transmembrane region" description="Helical" evidence="1">
    <location>
        <begin position="241"/>
        <end position="267"/>
    </location>
</feature>
<feature type="transmembrane region" description="Helical" evidence="1">
    <location>
        <begin position="327"/>
        <end position="349"/>
    </location>
</feature>
<evidence type="ECO:0008006" key="4">
    <source>
        <dbReference type="Google" id="ProtNLM"/>
    </source>
</evidence>
<feature type="transmembrane region" description="Helical" evidence="1">
    <location>
        <begin position="79"/>
        <end position="100"/>
    </location>
</feature>